<protein>
    <submittedName>
        <fullName evidence="5">RmuC family</fullName>
    </submittedName>
</protein>
<dbReference type="InterPro" id="IPR003798">
    <property type="entry name" value="DNA_recombination_RmuC"/>
</dbReference>
<dbReference type="Pfam" id="PF02646">
    <property type="entry name" value="RmuC"/>
    <property type="match status" value="1"/>
</dbReference>
<evidence type="ECO:0000256" key="4">
    <source>
        <dbReference type="ARBA" id="ARBA00023172"/>
    </source>
</evidence>
<dbReference type="PANTHER" id="PTHR30563:SF0">
    <property type="entry name" value="DNA RECOMBINATION PROTEIN RMUC"/>
    <property type="match status" value="1"/>
</dbReference>
<evidence type="ECO:0000256" key="3">
    <source>
        <dbReference type="ARBA" id="ARBA00023054"/>
    </source>
</evidence>
<accession>A0A1C6GH65</accession>
<evidence type="ECO:0000256" key="1">
    <source>
        <dbReference type="ARBA" id="ARBA00003416"/>
    </source>
</evidence>
<proteinExistence type="inferred from homology"/>
<dbReference type="SUPFAM" id="SSF58113">
    <property type="entry name" value="Apolipoprotein A-I"/>
    <property type="match status" value="1"/>
</dbReference>
<dbReference type="PANTHER" id="PTHR30563">
    <property type="entry name" value="DNA RECOMBINATION PROTEIN RMUC"/>
    <property type="match status" value="1"/>
</dbReference>
<evidence type="ECO:0000313" key="5">
    <source>
        <dbReference type="EMBL" id="SCJ44475.1"/>
    </source>
</evidence>
<reference evidence="5" key="1">
    <citation type="submission" date="2015-09" db="EMBL/GenBank/DDBJ databases">
        <authorList>
            <consortium name="Pathogen Informatics"/>
        </authorList>
    </citation>
    <scope>NUCLEOTIDE SEQUENCE</scope>
    <source>
        <strain evidence="5">2789STDY5834896</strain>
    </source>
</reference>
<dbReference type="GO" id="GO:0006310">
    <property type="term" value="P:DNA recombination"/>
    <property type="evidence" value="ECO:0007669"/>
    <property type="project" value="UniProtKB-KW"/>
</dbReference>
<comment type="function">
    <text evidence="1">Involved in DNA recombination.</text>
</comment>
<dbReference type="AlphaFoldDB" id="A0A1C6GH65"/>
<sequence>METLLLGLLTLNTLLLALLIFFTLRKKSSTGGDERALQALREALLEDARANRADSQQMVQSSVNGLGSVLAQSQQQFTGVLNERLRELNTQLTIRQDSLQQSVSAMMKNTDKRMSDFTAQNYRQMEDMRDTIQRSVRALQQDNAQQLDKIRGTVDEKLQKTLEERIGRSFALVSDRLEQVYKGLGEMQNLAAGVGDLKKVLAGVKTRGILGEVQLGAILEQVLAPEQYAQNVATRPGSKNVVEFAVKLPGDGRQPVYLPIDAKFPYDAYAQLQEAYDAGDKGQIDLLGKELERRIRSFAKDIRDKYVEPPYTTDFAILFLPVEGLYAEAVRRGLVEVLQRDYKVNLAGPTTMAALLNSLQMGFKTLAIQKRSGEVWQVLGAVKTEFAKFEQALTATRQRLEQAGNELDNLVGVRTRQIRRKLKDVSTLGEDEAARILPAGDLPE</sequence>
<organism evidence="5">
    <name type="scientific">uncultured Anaerotruncus sp</name>
    <dbReference type="NCBI Taxonomy" id="905011"/>
    <lineage>
        <taxon>Bacteria</taxon>
        <taxon>Bacillati</taxon>
        <taxon>Bacillota</taxon>
        <taxon>Clostridia</taxon>
        <taxon>Eubacteriales</taxon>
        <taxon>Oscillospiraceae</taxon>
        <taxon>Anaerotruncus</taxon>
        <taxon>environmental samples</taxon>
    </lineage>
</organism>
<comment type="similarity">
    <text evidence="2">Belongs to the RmuC family.</text>
</comment>
<keyword evidence="3" id="KW-0175">Coiled coil</keyword>
<gene>
    <name evidence="5" type="ORF">SAMEA3545359_00378</name>
</gene>
<name>A0A1C6GH65_9FIRM</name>
<evidence type="ECO:0000256" key="2">
    <source>
        <dbReference type="ARBA" id="ARBA00009840"/>
    </source>
</evidence>
<keyword evidence="4" id="KW-0233">DNA recombination</keyword>
<dbReference type="EMBL" id="FMHG01000001">
    <property type="protein sequence ID" value="SCJ44475.1"/>
    <property type="molecule type" value="Genomic_DNA"/>
</dbReference>